<accession>A0A9N9M1U3</accession>
<feature type="domain" description="Origin recognition complex subunit 3 winged helix C-terminal" evidence="8">
    <location>
        <begin position="611"/>
        <end position="676"/>
    </location>
</feature>
<dbReference type="InterPro" id="IPR040855">
    <property type="entry name" value="ORC_WH_C"/>
</dbReference>
<organism evidence="9 10">
    <name type="scientific">Hymenoscyphus albidus</name>
    <dbReference type="NCBI Taxonomy" id="595503"/>
    <lineage>
        <taxon>Eukaryota</taxon>
        <taxon>Fungi</taxon>
        <taxon>Dikarya</taxon>
        <taxon>Ascomycota</taxon>
        <taxon>Pezizomycotina</taxon>
        <taxon>Leotiomycetes</taxon>
        <taxon>Helotiales</taxon>
        <taxon>Helotiaceae</taxon>
        <taxon>Hymenoscyphus</taxon>
    </lineage>
</organism>
<sequence length="717" mass="80283">MSEHEEDVSHAGLDSIDHQPAFIYTPRHNHNDAPIEPPAKRRKIGTGRRTTSASKSWPTLQPNPTNFEPLLRGVESEDCIMLRQELFQKCWSETDSRIQSVLEEANDDTLAEVTNLVNAPENLEISDRLPASFIVTGPNIASQGLLFKQLSTRLRVEVDGPVVVLRSGDASNLKAILKQLIRAATNQGGHDEEVLHEQDGRKLLYYDLEILRGYVRAHSHKKVVIAFQDSEGFETSLLVELITLFNSWKDRIPFVLLFGIATSVELFQERLTQSASRCIYGTQVDVEQSSVIIEKIFQKAVASSGATLRLGPTLLSTLIEQQQSYVQSVQSFIATIKYTYMCHFYGNALSVLSDTSQGFAKSVKRLQPFHFETIRMLPSFQKLVESKVEGGERIRPRELLEEDAVVLEEVEIALESKEKDILRLLRALHVFRQATNDADGGIEPYMTIFEGGLQESDYLNRMLTSIKGMAPNELIAFTGRIITAIEDGSPAMELEGWADEDQIFLSTIQDIKAKIVALQEQAEGNGTLIRSSEVINSKSMRTTVIAQRVEMARQKSSLSEAERDFISLIEKLTTLLYAYFTLGNPQDLFLHETWLCDSTDSILEVFAPKPRTAIEEALLAPNAFINCEAATDGDGPSATQPPVAILYQRYLEAGSLINMADMWSSFLEIVAGDDPEYNEREGLMLFYRGLADLKLLGMVKQSKKKTDHLAKVSWRGI</sequence>
<feature type="region of interest" description="Disordered" evidence="6">
    <location>
        <begin position="24"/>
        <end position="66"/>
    </location>
</feature>
<dbReference type="OrthoDB" id="10265211at2759"/>
<evidence type="ECO:0000256" key="6">
    <source>
        <dbReference type="SAM" id="MobiDB-lite"/>
    </source>
</evidence>
<dbReference type="Pfam" id="PF18137">
    <property type="entry name" value="WHD_ORC"/>
    <property type="match status" value="1"/>
</dbReference>
<dbReference type="CDD" id="cd20704">
    <property type="entry name" value="Orc3"/>
    <property type="match status" value="1"/>
</dbReference>
<evidence type="ECO:0000256" key="1">
    <source>
        <dbReference type="ARBA" id="ARBA00004123"/>
    </source>
</evidence>
<dbReference type="GO" id="GO:0006270">
    <property type="term" value="P:DNA replication initiation"/>
    <property type="evidence" value="ECO:0007669"/>
    <property type="project" value="TreeGrafter"/>
</dbReference>
<evidence type="ECO:0000256" key="3">
    <source>
        <dbReference type="ARBA" id="ARBA00022705"/>
    </source>
</evidence>
<comment type="similarity">
    <text evidence="2">Belongs to the ORC3 family.</text>
</comment>
<reference evidence="9" key="1">
    <citation type="submission" date="2021-07" db="EMBL/GenBank/DDBJ databases">
        <authorList>
            <person name="Durling M."/>
        </authorList>
    </citation>
    <scope>NUCLEOTIDE SEQUENCE</scope>
</reference>
<feature type="compositionally biased region" description="Polar residues" evidence="6">
    <location>
        <begin position="52"/>
        <end position="66"/>
    </location>
</feature>
<keyword evidence="10" id="KW-1185">Reference proteome</keyword>
<dbReference type="EMBL" id="CAJVRM010000673">
    <property type="protein sequence ID" value="CAG8982661.1"/>
    <property type="molecule type" value="Genomic_DNA"/>
</dbReference>
<dbReference type="InterPro" id="IPR045667">
    <property type="entry name" value="ORC3_N"/>
</dbReference>
<keyword evidence="4" id="KW-0238">DNA-binding</keyword>
<evidence type="ECO:0000256" key="4">
    <source>
        <dbReference type="ARBA" id="ARBA00023125"/>
    </source>
</evidence>
<dbReference type="PANTHER" id="PTHR12748">
    <property type="entry name" value="ORIGIN RECOGNITION COMPLEX SUBUNIT 3"/>
    <property type="match status" value="1"/>
</dbReference>
<comment type="caution">
    <text evidence="9">The sequence shown here is derived from an EMBL/GenBank/DDBJ whole genome shotgun (WGS) entry which is preliminary data.</text>
</comment>
<dbReference type="GO" id="GO:0003688">
    <property type="term" value="F:DNA replication origin binding"/>
    <property type="evidence" value="ECO:0007669"/>
    <property type="project" value="TreeGrafter"/>
</dbReference>
<evidence type="ECO:0000259" key="7">
    <source>
        <dbReference type="Pfam" id="PF07034"/>
    </source>
</evidence>
<comment type="subcellular location">
    <subcellularLocation>
        <location evidence="1">Nucleus</location>
    </subcellularLocation>
</comment>
<dbReference type="GO" id="GO:0005656">
    <property type="term" value="C:nuclear pre-replicative complex"/>
    <property type="evidence" value="ECO:0007669"/>
    <property type="project" value="TreeGrafter"/>
</dbReference>
<dbReference type="Proteomes" id="UP000701801">
    <property type="component" value="Unassembled WGS sequence"/>
</dbReference>
<protein>
    <recommendedName>
        <fullName evidence="11">Origin recognition complex subunit 3</fullName>
    </recommendedName>
</protein>
<dbReference type="Pfam" id="PF07034">
    <property type="entry name" value="ORC3_N"/>
    <property type="match status" value="1"/>
</dbReference>
<evidence type="ECO:0000256" key="5">
    <source>
        <dbReference type="ARBA" id="ARBA00023242"/>
    </source>
</evidence>
<dbReference type="AlphaFoldDB" id="A0A9N9M1U3"/>
<name>A0A9N9M1U3_9HELO</name>
<evidence type="ECO:0000313" key="9">
    <source>
        <dbReference type="EMBL" id="CAG8982661.1"/>
    </source>
</evidence>
<feature type="domain" description="Origin recognition complex subunit 3 N-terminal" evidence="7">
    <location>
        <begin position="56"/>
        <end position="352"/>
    </location>
</feature>
<evidence type="ECO:0008006" key="11">
    <source>
        <dbReference type="Google" id="ProtNLM"/>
    </source>
</evidence>
<keyword evidence="3" id="KW-0235">DNA replication</keyword>
<keyword evidence="5" id="KW-0539">Nucleus</keyword>
<evidence type="ECO:0000313" key="10">
    <source>
        <dbReference type="Proteomes" id="UP000701801"/>
    </source>
</evidence>
<dbReference type="PANTHER" id="PTHR12748:SF0">
    <property type="entry name" value="ORIGIN RECOGNITION COMPLEX SUBUNIT 3"/>
    <property type="match status" value="1"/>
</dbReference>
<dbReference type="GO" id="GO:0031261">
    <property type="term" value="C:DNA replication preinitiation complex"/>
    <property type="evidence" value="ECO:0007669"/>
    <property type="project" value="TreeGrafter"/>
</dbReference>
<gene>
    <name evidence="9" type="ORF">HYALB_00006059</name>
</gene>
<dbReference type="GO" id="GO:0005664">
    <property type="term" value="C:nuclear origin of replication recognition complex"/>
    <property type="evidence" value="ECO:0007669"/>
    <property type="project" value="InterPro"/>
</dbReference>
<proteinExistence type="inferred from homology"/>
<dbReference type="InterPro" id="IPR020795">
    <property type="entry name" value="ORC3"/>
</dbReference>
<evidence type="ECO:0000259" key="8">
    <source>
        <dbReference type="Pfam" id="PF18137"/>
    </source>
</evidence>
<evidence type="ECO:0000256" key="2">
    <source>
        <dbReference type="ARBA" id="ARBA00010977"/>
    </source>
</evidence>